<comment type="caution">
    <text evidence="1">The sequence shown here is derived from an EMBL/GenBank/DDBJ whole genome shotgun (WGS) entry which is preliminary data.</text>
</comment>
<evidence type="ECO:0000313" key="2">
    <source>
        <dbReference type="Proteomes" id="UP000253094"/>
    </source>
</evidence>
<protein>
    <submittedName>
        <fullName evidence="1">Uncharacterized protein</fullName>
    </submittedName>
</protein>
<organism evidence="1 2">
    <name type="scientific">Sphaerisporangium album</name>
    <dbReference type="NCBI Taxonomy" id="509200"/>
    <lineage>
        <taxon>Bacteria</taxon>
        <taxon>Bacillati</taxon>
        <taxon>Actinomycetota</taxon>
        <taxon>Actinomycetes</taxon>
        <taxon>Streptosporangiales</taxon>
        <taxon>Streptosporangiaceae</taxon>
        <taxon>Sphaerisporangium</taxon>
    </lineage>
</organism>
<dbReference type="EMBL" id="QOIL01000030">
    <property type="protein sequence ID" value="RCG21140.1"/>
    <property type="molecule type" value="Genomic_DNA"/>
</dbReference>
<accession>A0A367EVF1</accession>
<dbReference type="OrthoDB" id="5182175at2"/>
<evidence type="ECO:0000313" key="1">
    <source>
        <dbReference type="EMBL" id="RCG21140.1"/>
    </source>
</evidence>
<reference evidence="1 2" key="1">
    <citation type="submission" date="2018-06" db="EMBL/GenBank/DDBJ databases">
        <title>Sphaerisporangium craniellae sp. nov., isolated from a marine sponge in the South China Sea.</title>
        <authorList>
            <person name="Li L."/>
        </authorList>
    </citation>
    <scope>NUCLEOTIDE SEQUENCE [LARGE SCALE GENOMIC DNA]</scope>
    <source>
        <strain evidence="1 2">CCTCC AA 208026</strain>
    </source>
</reference>
<proteinExistence type="predicted"/>
<gene>
    <name evidence="1" type="ORF">DQ384_36610</name>
</gene>
<dbReference type="RefSeq" id="WP_114033477.1">
    <property type="nucleotide sequence ID" value="NZ_QOIL01000030.1"/>
</dbReference>
<sequence>MTATATEPGTPLPAIVICCAEVLGEEFGALLASVESAAQRPRPGSPYLAEREEWEASSEHSQDLWSYGHRMARGILLNLADHLAMLRKAFSGPELPLYAHMTLSRVVAEAAAQVCNLIDPEAGYRERVLRAALLGLRSRTQEVRAIGSLLDEHPVRRIGALENTTRAREEFIGLMEKAGLEVRRRVGMPTGARYLGDGPFRDLDPKLTLLVNGLFPDRPAGYQIGSGVVHSLEWMLRDAIASDGADGVRAEPDLLGMGAATLLALDACAAVAGAYARLYGHDPAPAAEASARRCLRVDKACAAEFARVQLLRAAGR</sequence>
<keyword evidence="2" id="KW-1185">Reference proteome</keyword>
<name>A0A367EVF1_9ACTN</name>
<dbReference type="Proteomes" id="UP000253094">
    <property type="component" value="Unassembled WGS sequence"/>
</dbReference>
<dbReference type="AlphaFoldDB" id="A0A367EVF1"/>